<evidence type="ECO:0000256" key="5">
    <source>
        <dbReference type="ARBA" id="ARBA00023015"/>
    </source>
</evidence>
<dbReference type="Gene3D" id="1.10.10.1330">
    <property type="entry name" value="RNA polymerase sigma-54 factor, core-binding domain"/>
    <property type="match status" value="1"/>
</dbReference>
<dbReference type="PRINTS" id="PR00045">
    <property type="entry name" value="SIGMA54FCT"/>
</dbReference>
<dbReference type="PROSITE" id="PS00717">
    <property type="entry name" value="SIGMA54_1"/>
    <property type="match status" value="1"/>
</dbReference>
<dbReference type="InterPro" id="IPR038709">
    <property type="entry name" value="RpoN_core-bd_sf"/>
</dbReference>
<dbReference type="NCBIfam" id="TIGR02395">
    <property type="entry name" value="rpoN_sigma"/>
    <property type="match status" value="1"/>
</dbReference>
<keyword evidence="6" id="KW-0731">Sigma factor</keyword>
<evidence type="ECO:0000256" key="3">
    <source>
        <dbReference type="ARBA" id="ARBA00022679"/>
    </source>
</evidence>
<protein>
    <submittedName>
        <fullName evidence="11">RNA polymerase factor sigma-54</fullName>
    </submittedName>
</protein>
<evidence type="ECO:0000259" key="10">
    <source>
        <dbReference type="Pfam" id="PF04963"/>
    </source>
</evidence>
<dbReference type="EMBL" id="JAJEPS010000001">
    <property type="protein sequence ID" value="MCC2124872.1"/>
    <property type="molecule type" value="Genomic_DNA"/>
</dbReference>
<comment type="caution">
    <text evidence="11">The sequence shown here is derived from an EMBL/GenBank/DDBJ whole genome shotgun (WGS) entry which is preliminary data.</text>
</comment>
<evidence type="ECO:0000313" key="12">
    <source>
        <dbReference type="Proteomes" id="UP001198220"/>
    </source>
</evidence>
<dbReference type="Pfam" id="PF04552">
    <property type="entry name" value="Sigma54_DBD"/>
    <property type="match status" value="1"/>
</dbReference>
<accession>A0AAE3A4Q8</accession>
<dbReference type="GO" id="GO:0001216">
    <property type="term" value="F:DNA-binding transcription activator activity"/>
    <property type="evidence" value="ECO:0007669"/>
    <property type="project" value="InterPro"/>
</dbReference>
<dbReference type="GO" id="GO:0003677">
    <property type="term" value="F:DNA binding"/>
    <property type="evidence" value="ECO:0007669"/>
    <property type="project" value="UniProtKB-KW"/>
</dbReference>
<dbReference type="PANTHER" id="PTHR32248">
    <property type="entry name" value="RNA POLYMERASE SIGMA-54 FACTOR"/>
    <property type="match status" value="1"/>
</dbReference>
<dbReference type="AlphaFoldDB" id="A0AAE3A4Q8"/>
<evidence type="ECO:0000313" key="11">
    <source>
        <dbReference type="EMBL" id="MCC2124872.1"/>
    </source>
</evidence>
<evidence type="ECO:0000259" key="9">
    <source>
        <dbReference type="Pfam" id="PF04552"/>
    </source>
</evidence>
<evidence type="ECO:0000256" key="2">
    <source>
        <dbReference type="ARBA" id="ARBA00022478"/>
    </source>
</evidence>
<dbReference type="Pfam" id="PF00309">
    <property type="entry name" value="Sigma54_AID"/>
    <property type="match status" value="1"/>
</dbReference>
<dbReference type="PANTHER" id="PTHR32248:SF4">
    <property type="entry name" value="RNA POLYMERASE SIGMA-54 FACTOR"/>
    <property type="match status" value="1"/>
</dbReference>
<gene>
    <name evidence="11" type="primary">rpoN</name>
    <name evidence="11" type="ORF">LKD36_01615</name>
</gene>
<evidence type="ECO:0000256" key="7">
    <source>
        <dbReference type="ARBA" id="ARBA00023125"/>
    </source>
</evidence>
<dbReference type="Gene3D" id="1.10.10.60">
    <property type="entry name" value="Homeodomain-like"/>
    <property type="match status" value="1"/>
</dbReference>
<dbReference type="Pfam" id="PF04963">
    <property type="entry name" value="Sigma54_CBD"/>
    <property type="match status" value="1"/>
</dbReference>
<dbReference type="RefSeq" id="WP_308458419.1">
    <property type="nucleotide sequence ID" value="NZ_JAJEPS010000001.1"/>
</dbReference>
<evidence type="ECO:0000256" key="6">
    <source>
        <dbReference type="ARBA" id="ARBA00023082"/>
    </source>
</evidence>
<reference evidence="11 12" key="1">
    <citation type="submission" date="2021-10" db="EMBL/GenBank/DDBJ databases">
        <title>Anaerobic single-cell dispensing facilitates the cultivation of human gut bacteria.</title>
        <authorList>
            <person name="Afrizal A."/>
        </authorList>
    </citation>
    <scope>NUCLEOTIDE SEQUENCE [LARGE SCALE GENOMIC DNA]</scope>
    <source>
        <strain evidence="11 12">CLA-AA-H276</strain>
    </source>
</reference>
<name>A0AAE3A4Q8_9FIRM</name>
<dbReference type="GO" id="GO:0000428">
    <property type="term" value="C:DNA-directed RNA polymerase complex"/>
    <property type="evidence" value="ECO:0007669"/>
    <property type="project" value="UniProtKB-KW"/>
</dbReference>
<dbReference type="InterPro" id="IPR007634">
    <property type="entry name" value="RNA_pol_sigma_54_DNA-bd"/>
</dbReference>
<feature type="domain" description="RNA polymerase sigma factor 54 core-binding" evidence="10">
    <location>
        <begin position="94"/>
        <end position="273"/>
    </location>
</feature>
<dbReference type="GO" id="GO:0016779">
    <property type="term" value="F:nucleotidyltransferase activity"/>
    <property type="evidence" value="ECO:0007669"/>
    <property type="project" value="UniProtKB-KW"/>
</dbReference>
<keyword evidence="8" id="KW-0804">Transcription</keyword>
<sequence>MELSYGITLEQKQQLSQGQIQSLEVLAMDSMELNQFLQNEYLENPLLDYSGDHGTGSVEINKTYEQTAPFEKNYEEMVEEEDRRRKDIPMQDADHVKNYILYQLPRNMYNARQWNLLEYMVECLDDTGFFTTPLKEVAEKTGMSEPEVDLALKTLQELEPYGIFAPDLRHCLMKQLEMQGDRNSTAYRIVEEHLQDVADGKISSISRSMKLSTVEVRKCIEQIARLNPRPMSEFGTEHAGYIVPDIIFHKEHGKWEIELNDGWVEDYHINDYYLKMMKESKDPELSEYFRVKLERIRFVMNSIMQRRQTMMAISEEILRRQEEYLDGKSFLNPMTMTDVAEHIGIHTSTVSRAIKGKYIQYPGGTTVVKNLFSASVTMTDGDVAVGPMQIKEMIKELINGEDKHKPYSDQAIVKILNERNIDISRRAVAKYREELGIKGSFDRRELR</sequence>
<dbReference type="Proteomes" id="UP001198220">
    <property type="component" value="Unassembled WGS sequence"/>
</dbReference>
<keyword evidence="12" id="KW-1185">Reference proteome</keyword>
<dbReference type="GO" id="GO:0006352">
    <property type="term" value="P:DNA-templated transcription initiation"/>
    <property type="evidence" value="ECO:0007669"/>
    <property type="project" value="InterPro"/>
</dbReference>
<evidence type="ECO:0000256" key="4">
    <source>
        <dbReference type="ARBA" id="ARBA00022695"/>
    </source>
</evidence>
<keyword evidence="7" id="KW-0238">DNA-binding</keyword>
<evidence type="ECO:0000256" key="8">
    <source>
        <dbReference type="ARBA" id="ARBA00023163"/>
    </source>
</evidence>
<dbReference type="InterPro" id="IPR007046">
    <property type="entry name" value="RNA_pol_sigma_54_core-bd"/>
</dbReference>
<dbReference type="PIRSF" id="PIRSF000774">
    <property type="entry name" value="RpoN"/>
    <property type="match status" value="1"/>
</dbReference>
<dbReference type="GO" id="GO:0016987">
    <property type="term" value="F:sigma factor activity"/>
    <property type="evidence" value="ECO:0007669"/>
    <property type="project" value="UniProtKB-KW"/>
</dbReference>
<keyword evidence="2" id="KW-0240">DNA-directed RNA polymerase</keyword>
<proteinExistence type="inferred from homology"/>
<dbReference type="PROSITE" id="PS50044">
    <property type="entry name" value="SIGMA54_3"/>
    <property type="match status" value="1"/>
</dbReference>
<keyword evidence="4" id="KW-0548">Nucleotidyltransferase</keyword>
<evidence type="ECO:0000256" key="1">
    <source>
        <dbReference type="ARBA" id="ARBA00008798"/>
    </source>
</evidence>
<dbReference type="InterPro" id="IPR000394">
    <property type="entry name" value="RNA_pol_sigma_54"/>
</dbReference>
<comment type="similarity">
    <text evidence="1">Belongs to the sigma-54 factor family.</text>
</comment>
<feature type="domain" description="RNA polymerase sigma factor 54 DNA-binding" evidence="9">
    <location>
        <begin position="287"/>
        <end position="444"/>
    </location>
</feature>
<keyword evidence="5" id="KW-0805">Transcription regulation</keyword>
<keyword evidence="3" id="KW-0808">Transferase</keyword>
<organism evidence="11 12">
    <name type="scientific">Hominiventricola filiformis</name>
    <dbReference type="NCBI Taxonomy" id="2885352"/>
    <lineage>
        <taxon>Bacteria</taxon>
        <taxon>Bacillati</taxon>
        <taxon>Bacillota</taxon>
        <taxon>Clostridia</taxon>
        <taxon>Lachnospirales</taxon>
        <taxon>Lachnospiraceae</taxon>
        <taxon>Hominiventricola</taxon>
    </lineage>
</organism>